<accession>A0AAJ0DF06</accession>
<evidence type="ECO:0000256" key="2">
    <source>
        <dbReference type="ARBA" id="ARBA00013274"/>
    </source>
</evidence>
<dbReference type="EMBL" id="JAWDJX010000044">
    <property type="protein sequence ID" value="KAK3048929.1"/>
    <property type="molecule type" value="Genomic_DNA"/>
</dbReference>
<comment type="catalytic activity">
    <reaction evidence="9">
        <text>a 1-acyl-sn-glycero-3-phosphocholine + H2O = sn-glycerol 3-phosphocholine + a fatty acid + H(+)</text>
        <dbReference type="Rhea" id="RHEA:15177"/>
        <dbReference type="ChEBI" id="CHEBI:15377"/>
        <dbReference type="ChEBI" id="CHEBI:15378"/>
        <dbReference type="ChEBI" id="CHEBI:16870"/>
        <dbReference type="ChEBI" id="CHEBI:28868"/>
        <dbReference type="ChEBI" id="CHEBI:58168"/>
        <dbReference type="EC" id="3.1.1.5"/>
    </reaction>
</comment>
<evidence type="ECO:0000259" key="10">
    <source>
        <dbReference type="PROSITE" id="PS51210"/>
    </source>
</evidence>
<dbReference type="EC" id="3.1.1.5" evidence="2 9"/>
<evidence type="ECO:0000256" key="5">
    <source>
        <dbReference type="ARBA" id="ARBA00022963"/>
    </source>
</evidence>
<dbReference type="PROSITE" id="PS51210">
    <property type="entry name" value="PLA2C"/>
    <property type="match status" value="1"/>
</dbReference>
<proteinExistence type="inferred from homology"/>
<evidence type="ECO:0000256" key="1">
    <source>
        <dbReference type="ARBA" id="ARBA00008780"/>
    </source>
</evidence>
<dbReference type="PANTHER" id="PTHR10728">
    <property type="entry name" value="CYTOSOLIC PHOSPHOLIPASE A2"/>
    <property type="match status" value="1"/>
</dbReference>
<gene>
    <name evidence="11" type="ORF">LTR09_009824</name>
</gene>
<dbReference type="GO" id="GO:0046475">
    <property type="term" value="P:glycerophospholipid catabolic process"/>
    <property type="evidence" value="ECO:0007669"/>
    <property type="project" value="TreeGrafter"/>
</dbReference>
<dbReference type="GO" id="GO:0004623">
    <property type="term" value="F:phospholipase A2 activity"/>
    <property type="evidence" value="ECO:0007669"/>
    <property type="project" value="TreeGrafter"/>
</dbReference>
<evidence type="ECO:0000256" key="4">
    <source>
        <dbReference type="ARBA" id="ARBA00022801"/>
    </source>
</evidence>
<keyword evidence="5 8" id="KW-0442">Lipid degradation</keyword>
<comment type="caution">
    <text evidence="11">The sequence shown here is derived from an EMBL/GenBank/DDBJ whole genome shotgun (WGS) entry which is preliminary data.</text>
</comment>
<dbReference type="Pfam" id="PF01735">
    <property type="entry name" value="PLA2_B"/>
    <property type="match status" value="1"/>
</dbReference>
<dbReference type="GO" id="GO:0005829">
    <property type="term" value="C:cytosol"/>
    <property type="evidence" value="ECO:0007669"/>
    <property type="project" value="TreeGrafter"/>
</dbReference>
<evidence type="ECO:0000256" key="8">
    <source>
        <dbReference type="PROSITE-ProRule" id="PRU00555"/>
    </source>
</evidence>
<keyword evidence="12" id="KW-1185">Reference proteome</keyword>
<evidence type="ECO:0000256" key="3">
    <source>
        <dbReference type="ARBA" id="ARBA00022729"/>
    </source>
</evidence>
<keyword evidence="4 8" id="KW-0378">Hydrolase</keyword>
<evidence type="ECO:0000256" key="7">
    <source>
        <dbReference type="ARBA" id="ARBA00023180"/>
    </source>
</evidence>
<keyword evidence="6 8" id="KW-0443">Lipid metabolism</keyword>
<dbReference type="Gene3D" id="3.40.1090.10">
    <property type="entry name" value="Cytosolic phospholipase A2 catalytic domain"/>
    <property type="match status" value="1"/>
</dbReference>
<dbReference type="SUPFAM" id="SSF52151">
    <property type="entry name" value="FabD/lysophospholipase-like"/>
    <property type="match status" value="1"/>
</dbReference>
<dbReference type="SMART" id="SM00022">
    <property type="entry name" value="PLAc"/>
    <property type="match status" value="1"/>
</dbReference>
<dbReference type="PANTHER" id="PTHR10728:SF33">
    <property type="entry name" value="LYSOPHOSPHOLIPASE 1-RELATED"/>
    <property type="match status" value="1"/>
</dbReference>
<dbReference type="GO" id="GO:0004622">
    <property type="term" value="F:phosphatidylcholine lysophospholipase activity"/>
    <property type="evidence" value="ECO:0007669"/>
    <property type="project" value="UniProtKB-EC"/>
</dbReference>
<dbReference type="InterPro" id="IPR016035">
    <property type="entry name" value="Acyl_Trfase/lysoPLipase"/>
</dbReference>
<reference evidence="11" key="1">
    <citation type="submission" date="2023-04" db="EMBL/GenBank/DDBJ databases">
        <title>Black Yeasts Isolated from many extreme environments.</title>
        <authorList>
            <person name="Coleine C."/>
            <person name="Stajich J.E."/>
            <person name="Selbmann L."/>
        </authorList>
    </citation>
    <scope>NUCLEOTIDE SEQUENCE</scope>
    <source>
        <strain evidence="11">CCFEE 5312</strain>
    </source>
</reference>
<dbReference type="Proteomes" id="UP001271007">
    <property type="component" value="Unassembled WGS sequence"/>
</dbReference>
<sequence>MLAVPEAPVDKLSVRSKTPSSVDFSTYEPVRVECPQRDQWVRPAHGVSDEEADWIKGRKQKVLRSLHQYLGRLHLDDFDLKSYLRRLECEPERTPTIGMAISGGGWLSAMTGTAILRAIDDRFAPSVKERTGGLLQSMSYLSGLSGGSWPVMSLATYNNPTIQDMVGHWHTNDSTLDAAKGTPHRASSVAVLKQLVPKFEAGFNVSIPDFLGRLFAYEFVAGPNGGMETMLSDIAELSSFKNHEVPLPMWQAPMSTSDNIEFFHLKVPFYNATIYEWSPFELGAWSSSAASGPGSFFPIKYLGTKMAVGKPVDGCVVGFDRASFMLGVAADAANFWLIEAYSNGTLGSFSKRDISHLAGAIEELQQGFSQIFNYTLTEHIYATMPNPFAKSSSVTNDDMPPVNLTLLDGSEAGQSLPLWPHIQPARDPEFIIAWDADGDALPYSWSNGTNLYNS</sequence>
<keyword evidence="7" id="KW-0325">Glycoprotein</keyword>
<evidence type="ECO:0000313" key="11">
    <source>
        <dbReference type="EMBL" id="KAK3048929.1"/>
    </source>
</evidence>
<protein>
    <recommendedName>
        <fullName evidence="2 9">Lysophospholipase</fullName>
        <ecNumber evidence="2 9">3.1.1.5</ecNumber>
    </recommendedName>
</protein>
<organism evidence="11 12">
    <name type="scientific">Extremus antarcticus</name>
    <dbReference type="NCBI Taxonomy" id="702011"/>
    <lineage>
        <taxon>Eukaryota</taxon>
        <taxon>Fungi</taxon>
        <taxon>Dikarya</taxon>
        <taxon>Ascomycota</taxon>
        <taxon>Pezizomycotina</taxon>
        <taxon>Dothideomycetes</taxon>
        <taxon>Dothideomycetidae</taxon>
        <taxon>Mycosphaerellales</taxon>
        <taxon>Extremaceae</taxon>
        <taxon>Extremus</taxon>
    </lineage>
</organism>
<name>A0AAJ0DF06_9PEZI</name>
<dbReference type="AlphaFoldDB" id="A0AAJ0DF06"/>
<evidence type="ECO:0000256" key="9">
    <source>
        <dbReference type="RuleBase" id="RU362103"/>
    </source>
</evidence>
<keyword evidence="3" id="KW-0732">Signal</keyword>
<dbReference type="InterPro" id="IPR002642">
    <property type="entry name" value="LysoPLipase_cat_dom"/>
</dbReference>
<evidence type="ECO:0000313" key="12">
    <source>
        <dbReference type="Proteomes" id="UP001271007"/>
    </source>
</evidence>
<comment type="similarity">
    <text evidence="1 9">Belongs to the lysophospholipase family.</text>
</comment>
<evidence type="ECO:0000256" key="6">
    <source>
        <dbReference type="ARBA" id="ARBA00023098"/>
    </source>
</evidence>
<feature type="domain" description="PLA2c" evidence="10">
    <location>
        <begin position="33"/>
        <end position="454"/>
    </location>
</feature>